<dbReference type="NCBIfam" id="NF007621">
    <property type="entry name" value="PRK10276.1"/>
    <property type="match status" value="1"/>
</dbReference>
<gene>
    <name evidence="9" type="ORF">MARGE09_P1907</name>
</gene>
<dbReference type="RefSeq" id="WP_236987180.1">
    <property type="nucleotide sequence ID" value="NZ_AP023086.1"/>
</dbReference>
<keyword evidence="2" id="KW-0227">DNA damage</keyword>
<dbReference type="GO" id="GO:0009432">
    <property type="term" value="P:SOS response"/>
    <property type="evidence" value="ECO:0007669"/>
    <property type="project" value="UniProtKB-KW"/>
</dbReference>
<evidence type="ECO:0000256" key="7">
    <source>
        <dbReference type="RuleBase" id="RU003991"/>
    </source>
</evidence>
<protein>
    <submittedName>
        <fullName evidence="9">DNA polymerase V</fullName>
    </submittedName>
</protein>
<dbReference type="Proteomes" id="UP001320119">
    <property type="component" value="Chromosome"/>
</dbReference>
<dbReference type="GO" id="GO:0016787">
    <property type="term" value="F:hydrolase activity"/>
    <property type="evidence" value="ECO:0007669"/>
    <property type="project" value="UniProtKB-KW"/>
</dbReference>
<evidence type="ECO:0000256" key="5">
    <source>
        <dbReference type="ARBA" id="ARBA00023204"/>
    </source>
</evidence>
<keyword evidence="6" id="KW-0742">SOS response</keyword>
<evidence type="ECO:0000256" key="1">
    <source>
        <dbReference type="ARBA" id="ARBA00007484"/>
    </source>
</evidence>
<dbReference type="GO" id="GO:0003677">
    <property type="term" value="F:DNA binding"/>
    <property type="evidence" value="ECO:0007669"/>
    <property type="project" value="InterPro"/>
</dbReference>
<keyword evidence="10" id="KW-1185">Reference proteome</keyword>
<proteinExistence type="inferred from homology"/>
<keyword evidence="5" id="KW-0234">DNA repair</keyword>
<comment type="similarity">
    <text evidence="1 7">Belongs to the peptidase S24 family.</text>
</comment>
<dbReference type="InterPro" id="IPR015927">
    <property type="entry name" value="Peptidase_S24_S26A/B/C"/>
</dbReference>
<keyword evidence="3 7" id="KW-0378">Hydrolase</keyword>
<evidence type="ECO:0000313" key="10">
    <source>
        <dbReference type="Proteomes" id="UP001320119"/>
    </source>
</evidence>
<reference evidence="9 10" key="1">
    <citation type="journal article" date="2022" name="IScience">
        <title>An ultrasensitive nanofiber-based assay for enzymatic hydrolysis and deep-sea microbial degradation of cellulose.</title>
        <authorList>
            <person name="Tsudome M."/>
            <person name="Tachioka M."/>
            <person name="Miyazaki M."/>
            <person name="Uchimura K."/>
            <person name="Tsuda M."/>
            <person name="Takaki Y."/>
            <person name="Deguchi S."/>
        </authorList>
    </citation>
    <scope>NUCLEOTIDE SEQUENCE [LARGE SCALE GENOMIC DNA]</scope>
    <source>
        <strain evidence="9 10">GE09</strain>
    </source>
</reference>
<evidence type="ECO:0000256" key="4">
    <source>
        <dbReference type="ARBA" id="ARBA00022813"/>
    </source>
</evidence>
<dbReference type="InterPro" id="IPR039418">
    <property type="entry name" value="LexA-like"/>
</dbReference>
<dbReference type="Pfam" id="PF00717">
    <property type="entry name" value="Peptidase_S24"/>
    <property type="match status" value="1"/>
</dbReference>
<dbReference type="KEGG" id="marq:MARGE09_P1907"/>
<dbReference type="PANTHER" id="PTHR33516:SF2">
    <property type="entry name" value="LEXA REPRESSOR-RELATED"/>
    <property type="match status" value="1"/>
</dbReference>
<dbReference type="InterPro" id="IPR006197">
    <property type="entry name" value="Peptidase_S24_LexA"/>
</dbReference>
<dbReference type="InterPro" id="IPR050077">
    <property type="entry name" value="LexA_repressor"/>
</dbReference>
<name>A0AAN1WHI7_9GAMM</name>
<evidence type="ECO:0000256" key="3">
    <source>
        <dbReference type="ARBA" id="ARBA00022801"/>
    </source>
</evidence>
<evidence type="ECO:0000259" key="8">
    <source>
        <dbReference type="Pfam" id="PF00717"/>
    </source>
</evidence>
<feature type="domain" description="Peptidase S24/S26A/S26B/S26C" evidence="8">
    <location>
        <begin position="22"/>
        <end position="134"/>
    </location>
</feature>
<dbReference type="InterPro" id="IPR036286">
    <property type="entry name" value="LexA/Signal_pep-like_sf"/>
</dbReference>
<dbReference type="GO" id="GO:0006355">
    <property type="term" value="P:regulation of DNA-templated transcription"/>
    <property type="evidence" value="ECO:0007669"/>
    <property type="project" value="InterPro"/>
</dbReference>
<dbReference type="Gene3D" id="2.10.109.10">
    <property type="entry name" value="Umud Fragment, subunit A"/>
    <property type="match status" value="1"/>
</dbReference>
<keyword evidence="4 7" id="KW-0068">Autocatalytic cleavage</keyword>
<evidence type="ECO:0000256" key="6">
    <source>
        <dbReference type="ARBA" id="ARBA00023236"/>
    </source>
</evidence>
<organism evidence="9 10">
    <name type="scientific">Marinagarivorans cellulosilyticus</name>
    <dbReference type="NCBI Taxonomy" id="2721545"/>
    <lineage>
        <taxon>Bacteria</taxon>
        <taxon>Pseudomonadati</taxon>
        <taxon>Pseudomonadota</taxon>
        <taxon>Gammaproteobacteria</taxon>
        <taxon>Cellvibrionales</taxon>
        <taxon>Cellvibrionaceae</taxon>
        <taxon>Marinagarivorans</taxon>
    </lineage>
</organism>
<dbReference type="SUPFAM" id="SSF51306">
    <property type="entry name" value="LexA/Signal peptidase"/>
    <property type="match status" value="1"/>
</dbReference>
<dbReference type="GO" id="GO:0006281">
    <property type="term" value="P:DNA repair"/>
    <property type="evidence" value="ECO:0007669"/>
    <property type="project" value="UniProtKB-KW"/>
</dbReference>
<dbReference type="CDD" id="cd06529">
    <property type="entry name" value="S24_LexA-like"/>
    <property type="match status" value="1"/>
</dbReference>
<evidence type="ECO:0000313" key="9">
    <source>
        <dbReference type="EMBL" id="BCD97706.1"/>
    </source>
</evidence>
<dbReference type="EMBL" id="AP023086">
    <property type="protein sequence ID" value="BCD97706.1"/>
    <property type="molecule type" value="Genomic_DNA"/>
</dbReference>
<accession>A0AAN1WHI7</accession>
<dbReference type="PRINTS" id="PR00726">
    <property type="entry name" value="LEXASERPTASE"/>
</dbReference>
<evidence type="ECO:0000256" key="2">
    <source>
        <dbReference type="ARBA" id="ARBA00022763"/>
    </source>
</evidence>
<dbReference type="AlphaFoldDB" id="A0AAN1WHI7"/>
<sequence length="143" mass="15632">MIIQPLNINTIESSFTLPLALTRLRCGFPSPADDHLDAPLDLIEHLIQHPAATYFARAEGDSMSGVGIMDGDLLIVDRSITPKHKDIVVAAVDGQLTCKILDTAQHQLLSANNAYPPIHIDTEHADLIIEGVVIHAIHHLRNQ</sequence>
<dbReference type="PANTHER" id="PTHR33516">
    <property type="entry name" value="LEXA REPRESSOR"/>
    <property type="match status" value="1"/>
</dbReference>